<sequence length="91" mass="10135">MTRRARRERETMDYLAAARRFIRAAGVRVADSDEWELAELVALRAELEAAIVRGVSGQRSRGRSWAYVGAALGITRQSAQERYGAHSTDPS</sequence>
<reference evidence="1 2" key="1">
    <citation type="submission" date="2023-06" db="EMBL/GenBank/DDBJ databases">
        <title>Microbacterium sp. nov., isolated from a waste landfill.</title>
        <authorList>
            <person name="Wen W."/>
        </authorList>
    </citation>
    <scope>NUCLEOTIDE SEQUENCE [LARGE SCALE GENOMIC DNA]</scope>
    <source>
        <strain evidence="1 2">ASV49</strain>
    </source>
</reference>
<comment type="caution">
    <text evidence="1">The sequence shown here is derived from an EMBL/GenBank/DDBJ whole genome shotgun (WGS) entry which is preliminary data.</text>
</comment>
<dbReference type="EMBL" id="JASXSZ010000001">
    <property type="protein sequence ID" value="MDL9978859.1"/>
    <property type="molecule type" value="Genomic_DNA"/>
</dbReference>
<dbReference type="Proteomes" id="UP001235064">
    <property type="component" value="Unassembled WGS sequence"/>
</dbReference>
<evidence type="ECO:0000313" key="1">
    <source>
        <dbReference type="EMBL" id="MDL9978859.1"/>
    </source>
</evidence>
<evidence type="ECO:0000313" key="2">
    <source>
        <dbReference type="Proteomes" id="UP001235064"/>
    </source>
</evidence>
<organism evidence="1 2">
    <name type="scientific">Microbacterium candidum</name>
    <dbReference type="NCBI Taxonomy" id="3041922"/>
    <lineage>
        <taxon>Bacteria</taxon>
        <taxon>Bacillati</taxon>
        <taxon>Actinomycetota</taxon>
        <taxon>Actinomycetes</taxon>
        <taxon>Micrococcales</taxon>
        <taxon>Microbacteriaceae</taxon>
        <taxon>Microbacterium</taxon>
    </lineage>
</organism>
<name>A0ABT7MWN3_9MICO</name>
<dbReference type="RefSeq" id="WP_286287639.1">
    <property type="nucleotide sequence ID" value="NZ_JASXSZ010000001.1"/>
</dbReference>
<protein>
    <recommendedName>
        <fullName evidence="3">Helix-turn-helix domain-containing protein</fullName>
    </recommendedName>
</protein>
<gene>
    <name evidence="1" type="ORF">QSV35_05920</name>
</gene>
<keyword evidence="2" id="KW-1185">Reference proteome</keyword>
<evidence type="ECO:0008006" key="3">
    <source>
        <dbReference type="Google" id="ProtNLM"/>
    </source>
</evidence>
<proteinExistence type="predicted"/>
<accession>A0ABT7MWN3</accession>